<evidence type="ECO:0000313" key="2">
    <source>
        <dbReference type="EMBL" id="OWR42247.1"/>
    </source>
</evidence>
<gene>
    <name evidence="2" type="ORF">KGM_205299B</name>
</gene>
<dbReference type="Proteomes" id="UP000007151">
    <property type="component" value="Unassembled WGS sequence"/>
</dbReference>
<dbReference type="EMBL" id="AGBW02014109">
    <property type="protein sequence ID" value="OWR42247.1"/>
    <property type="molecule type" value="Genomic_DNA"/>
</dbReference>
<comment type="caution">
    <text evidence="2">The sequence shown here is derived from an EMBL/GenBank/DDBJ whole genome shotgun (WGS) entry which is preliminary data.</text>
</comment>
<dbReference type="InParanoid" id="A0A212ELA3"/>
<dbReference type="STRING" id="278856.A0A212ELA3"/>
<proteinExistence type="predicted"/>
<feature type="compositionally biased region" description="Polar residues" evidence="1">
    <location>
        <begin position="31"/>
        <end position="41"/>
    </location>
</feature>
<feature type="non-terminal residue" evidence="2">
    <location>
        <position position="1"/>
    </location>
</feature>
<feature type="region of interest" description="Disordered" evidence="1">
    <location>
        <begin position="31"/>
        <end position="63"/>
    </location>
</feature>
<organism evidence="2 3">
    <name type="scientific">Danaus plexippus plexippus</name>
    <dbReference type="NCBI Taxonomy" id="278856"/>
    <lineage>
        <taxon>Eukaryota</taxon>
        <taxon>Metazoa</taxon>
        <taxon>Ecdysozoa</taxon>
        <taxon>Arthropoda</taxon>
        <taxon>Hexapoda</taxon>
        <taxon>Insecta</taxon>
        <taxon>Pterygota</taxon>
        <taxon>Neoptera</taxon>
        <taxon>Endopterygota</taxon>
        <taxon>Lepidoptera</taxon>
        <taxon>Glossata</taxon>
        <taxon>Ditrysia</taxon>
        <taxon>Papilionoidea</taxon>
        <taxon>Nymphalidae</taxon>
        <taxon>Danainae</taxon>
        <taxon>Danaini</taxon>
        <taxon>Danaina</taxon>
        <taxon>Danaus</taxon>
        <taxon>Danaus</taxon>
    </lineage>
</organism>
<sequence>EYTVPTLDCIPLSEGLEPPMSRDTTFTSFLGGPQTANTMPNGNMPFGPLNTDETKEINQDINQ</sequence>
<feature type="compositionally biased region" description="Basic and acidic residues" evidence="1">
    <location>
        <begin position="52"/>
        <end position="63"/>
    </location>
</feature>
<dbReference type="KEGG" id="dpl:KGM_205299B"/>
<protein>
    <submittedName>
        <fullName evidence="2">Solute carrier family 35 member F1</fullName>
    </submittedName>
</protein>
<name>A0A212ELA3_DANPL</name>
<accession>A0A212ELA3</accession>
<evidence type="ECO:0000256" key="1">
    <source>
        <dbReference type="SAM" id="MobiDB-lite"/>
    </source>
</evidence>
<keyword evidence="3" id="KW-1185">Reference proteome</keyword>
<evidence type="ECO:0000313" key="3">
    <source>
        <dbReference type="Proteomes" id="UP000007151"/>
    </source>
</evidence>
<dbReference type="AlphaFoldDB" id="A0A212ELA3"/>
<reference evidence="2 3" key="1">
    <citation type="journal article" date="2011" name="Cell">
        <title>The monarch butterfly genome yields insights into long-distance migration.</title>
        <authorList>
            <person name="Zhan S."/>
            <person name="Merlin C."/>
            <person name="Boore J.L."/>
            <person name="Reppert S.M."/>
        </authorList>
    </citation>
    <scope>NUCLEOTIDE SEQUENCE [LARGE SCALE GENOMIC DNA]</scope>
    <source>
        <strain evidence="2">F-2</strain>
    </source>
</reference>